<name>A0ABW5GJ26_9PSEU</name>
<dbReference type="Proteomes" id="UP001597419">
    <property type="component" value="Unassembled WGS sequence"/>
</dbReference>
<dbReference type="InterPro" id="IPR017946">
    <property type="entry name" value="PLC-like_Pdiesterase_TIM-brl"/>
</dbReference>
<dbReference type="SUPFAM" id="SSF51695">
    <property type="entry name" value="PLC-like phosphodiesterases"/>
    <property type="match status" value="1"/>
</dbReference>
<dbReference type="Gene3D" id="3.20.20.190">
    <property type="entry name" value="Phosphatidylinositol (PI) phosphodiesterase"/>
    <property type="match status" value="1"/>
</dbReference>
<evidence type="ECO:0000313" key="3">
    <source>
        <dbReference type="Proteomes" id="UP001597419"/>
    </source>
</evidence>
<reference evidence="3" key="1">
    <citation type="journal article" date="2019" name="Int. J. Syst. Evol. Microbiol.">
        <title>The Global Catalogue of Microorganisms (GCM) 10K type strain sequencing project: providing services to taxonomists for standard genome sequencing and annotation.</title>
        <authorList>
            <consortium name="The Broad Institute Genomics Platform"/>
            <consortium name="The Broad Institute Genome Sequencing Center for Infectious Disease"/>
            <person name="Wu L."/>
            <person name="Ma J."/>
        </authorList>
    </citation>
    <scope>NUCLEOTIDE SEQUENCE [LARGE SCALE GENOMIC DNA]</scope>
    <source>
        <strain evidence="3">CGMCC 4.7643</strain>
    </source>
</reference>
<feature type="chain" id="PRO_5046362048" evidence="1">
    <location>
        <begin position="28"/>
        <end position="341"/>
    </location>
</feature>
<dbReference type="InterPro" id="IPR032075">
    <property type="entry name" value="PI-PLC-C1"/>
</dbReference>
<protein>
    <submittedName>
        <fullName evidence="2">Phosphatidylinositol-specific phospholipase C domain-containing protein</fullName>
        <ecNumber evidence="2">3.1.4.-</ecNumber>
    </submittedName>
</protein>
<proteinExistence type="predicted"/>
<dbReference type="Pfam" id="PF16670">
    <property type="entry name" value="PI-PLC-C1"/>
    <property type="match status" value="1"/>
</dbReference>
<sequence>MKFPTATLASALLLTGVLAGVPVAANADGPKLSHVTTVGVHNTYETSAYDYLARSLDAGTSLIELDVWPDVITHEWKVSHGNPLGNDNNCVAANSADQLYSGGRNKNLEYCLDDIRIWLAAHPGHSPVTLKLEMKTGFSDNFGLGPDELDATFRAHLGGAAFRPADLLGTYSTLDEAARADHWPSLDSLRGKVITEIIPGTVEEGNPTDTLKTDVEYARYLRSLAASGRVGEANIFPTVHGAAPGDPRAKYPDAALRPWFVVFDGDAKAWVTQTDPGWYDANHYYLVMTDAQNVSPPIDGHTPTVEQANRRVAELAKRHASVVTADWTGLTTVLPQVLPRG</sequence>
<dbReference type="RefSeq" id="WP_345394549.1">
    <property type="nucleotide sequence ID" value="NZ_BAABHG010000006.1"/>
</dbReference>
<organism evidence="2 3">
    <name type="scientific">Amycolatopsis samaneae</name>
    <dbReference type="NCBI Taxonomy" id="664691"/>
    <lineage>
        <taxon>Bacteria</taxon>
        <taxon>Bacillati</taxon>
        <taxon>Actinomycetota</taxon>
        <taxon>Actinomycetes</taxon>
        <taxon>Pseudonocardiales</taxon>
        <taxon>Pseudonocardiaceae</taxon>
        <taxon>Amycolatopsis</taxon>
    </lineage>
</organism>
<feature type="signal peptide" evidence="1">
    <location>
        <begin position="1"/>
        <end position="27"/>
    </location>
</feature>
<dbReference type="EC" id="3.1.4.-" evidence="2"/>
<dbReference type="EMBL" id="JBHUKU010000009">
    <property type="protein sequence ID" value="MFD2460861.1"/>
    <property type="molecule type" value="Genomic_DNA"/>
</dbReference>
<dbReference type="CDD" id="cd08589">
    <property type="entry name" value="PI-PLCc_SaPLC1_like"/>
    <property type="match status" value="1"/>
</dbReference>
<accession>A0ABW5GJ26</accession>
<evidence type="ECO:0000256" key="1">
    <source>
        <dbReference type="SAM" id="SignalP"/>
    </source>
</evidence>
<gene>
    <name evidence="2" type="ORF">ACFSYJ_19800</name>
</gene>
<keyword evidence="3" id="KW-1185">Reference proteome</keyword>
<dbReference type="GO" id="GO:0016787">
    <property type="term" value="F:hydrolase activity"/>
    <property type="evidence" value="ECO:0007669"/>
    <property type="project" value="UniProtKB-KW"/>
</dbReference>
<dbReference type="PROSITE" id="PS50007">
    <property type="entry name" value="PIPLC_X_DOMAIN"/>
    <property type="match status" value="1"/>
</dbReference>
<keyword evidence="1" id="KW-0732">Signal</keyword>
<evidence type="ECO:0000313" key="2">
    <source>
        <dbReference type="EMBL" id="MFD2460861.1"/>
    </source>
</evidence>
<comment type="caution">
    <text evidence="2">The sequence shown here is derived from an EMBL/GenBank/DDBJ whole genome shotgun (WGS) entry which is preliminary data.</text>
</comment>
<keyword evidence="2" id="KW-0378">Hydrolase</keyword>